<dbReference type="PANTHER" id="PTHR31672">
    <property type="entry name" value="BNACNNG10540D PROTEIN"/>
    <property type="match status" value="1"/>
</dbReference>
<dbReference type="Pfam" id="PF07734">
    <property type="entry name" value="FBA_1"/>
    <property type="match status" value="1"/>
</dbReference>
<name>A0AAV5M6M0_9ROSI</name>
<keyword evidence="3" id="KW-1185">Reference proteome</keyword>
<feature type="domain" description="F-box associated beta-propeller type 1" evidence="1">
    <location>
        <begin position="62"/>
        <end position="173"/>
    </location>
</feature>
<dbReference type="AlphaFoldDB" id="A0AAV5M6M0"/>
<dbReference type="InterPro" id="IPR006527">
    <property type="entry name" value="F-box-assoc_dom_typ1"/>
</dbReference>
<dbReference type="InterPro" id="IPR050796">
    <property type="entry name" value="SCF_F-box_component"/>
</dbReference>
<dbReference type="EMBL" id="BPVZ01000191">
    <property type="protein sequence ID" value="GKV45180.1"/>
    <property type="molecule type" value="Genomic_DNA"/>
</dbReference>
<reference evidence="2 3" key="1">
    <citation type="journal article" date="2021" name="Commun. Biol.">
        <title>The genome of Shorea leprosula (Dipterocarpaceae) highlights the ecological relevance of drought in aseasonal tropical rainforests.</title>
        <authorList>
            <person name="Ng K.K.S."/>
            <person name="Kobayashi M.J."/>
            <person name="Fawcett J.A."/>
            <person name="Hatakeyama M."/>
            <person name="Paape T."/>
            <person name="Ng C.H."/>
            <person name="Ang C.C."/>
            <person name="Tnah L.H."/>
            <person name="Lee C.T."/>
            <person name="Nishiyama T."/>
            <person name="Sese J."/>
            <person name="O'Brien M.J."/>
            <person name="Copetti D."/>
            <person name="Mohd Noor M.I."/>
            <person name="Ong R.C."/>
            <person name="Putra M."/>
            <person name="Sireger I.Z."/>
            <person name="Indrioko S."/>
            <person name="Kosugi Y."/>
            <person name="Izuno A."/>
            <person name="Isagi Y."/>
            <person name="Lee S.L."/>
            <person name="Shimizu K.K."/>
        </authorList>
    </citation>
    <scope>NUCLEOTIDE SEQUENCE [LARGE SCALE GENOMIC DNA]</scope>
    <source>
        <strain evidence="2">214</strain>
    </source>
</reference>
<comment type="caution">
    <text evidence="2">The sequence shown here is derived from an EMBL/GenBank/DDBJ whole genome shotgun (WGS) entry which is preliminary data.</text>
</comment>
<dbReference type="InterPro" id="IPR017451">
    <property type="entry name" value="F-box-assoc_interact_dom"/>
</dbReference>
<gene>
    <name evidence="2" type="ORF">SLEP1_g52291</name>
</gene>
<evidence type="ECO:0000259" key="1">
    <source>
        <dbReference type="Pfam" id="PF07734"/>
    </source>
</evidence>
<dbReference type="InterPro" id="IPR011043">
    <property type="entry name" value="Gal_Oxase/kelch_b-propeller"/>
</dbReference>
<dbReference type="Proteomes" id="UP001054252">
    <property type="component" value="Unassembled WGS sequence"/>
</dbReference>
<dbReference type="NCBIfam" id="TIGR01640">
    <property type="entry name" value="F_box_assoc_1"/>
    <property type="match status" value="1"/>
</dbReference>
<dbReference type="PANTHER" id="PTHR31672:SF13">
    <property type="entry name" value="F-BOX PROTEIN CPR30-LIKE"/>
    <property type="match status" value="1"/>
</dbReference>
<proteinExistence type="predicted"/>
<evidence type="ECO:0000313" key="3">
    <source>
        <dbReference type="Proteomes" id="UP001054252"/>
    </source>
</evidence>
<dbReference type="SUPFAM" id="SSF50965">
    <property type="entry name" value="Galactose oxidase, central domain"/>
    <property type="match status" value="1"/>
</dbReference>
<sequence length="308" mass="33990">MDQITDFVNNHLNGSIQSNSNQKLIINTAFAEPTDFYISGLDDDIGGAFLLGNPLRSQRHYTMECGSCNGLFLLGMVVNYKVIDFAIWNPFTRRFKKLLPCPVLTLPGYQNLLGSGLGYDSALDDYQIVMTSKFSNPNSVSFQVWVFSLKSNSWRRSQYVEDALTKCVGLFANGGTLCTPVIHPEHKTVEYYLLVSDKGGEVASGNWRKAFTVGEEEISRCGGCYSIYPPLPFAYSKVGDGILLIKDNGLSWYNLEKKTSGRVEIPGIPKGVVIGKHHVCCESLVSLGNDSAFDGAAEEVMVDDIFPF</sequence>
<accession>A0AAV5M6M0</accession>
<organism evidence="2 3">
    <name type="scientific">Rubroshorea leprosula</name>
    <dbReference type="NCBI Taxonomy" id="152421"/>
    <lineage>
        <taxon>Eukaryota</taxon>
        <taxon>Viridiplantae</taxon>
        <taxon>Streptophyta</taxon>
        <taxon>Embryophyta</taxon>
        <taxon>Tracheophyta</taxon>
        <taxon>Spermatophyta</taxon>
        <taxon>Magnoliopsida</taxon>
        <taxon>eudicotyledons</taxon>
        <taxon>Gunneridae</taxon>
        <taxon>Pentapetalae</taxon>
        <taxon>rosids</taxon>
        <taxon>malvids</taxon>
        <taxon>Malvales</taxon>
        <taxon>Dipterocarpaceae</taxon>
        <taxon>Rubroshorea</taxon>
    </lineage>
</organism>
<protein>
    <recommendedName>
        <fullName evidence="1">F-box associated beta-propeller type 1 domain-containing protein</fullName>
    </recommendedName>
</protein>
<evidence type="ECO:0000313" key="2">
    <source>
        <dbReference type="EMBL" id="GKV45180.1"/>
    </source>
</evidence>